<keyword evidence="3" id="KW-0998">Cell outer membrane</keyword>
<name>A0A1N6D6H8_9BACT</name>
<dbReference type="Pfam" id="PF25183">
    <property type="entry name" value="OMP_b-brl_4"/>
    <property type="match status" value="1"/>
</dbReference>
<evidence type="ECO:0000313" key="7">
    <source>
        <dbReference type="Proteomes" id="UP000185003"/>
    </source>
</evidence>
<evidence type="ECO:0000256" key="3">
    <source>
        <dbReference type="ARBA" id="ARBA00023237"/>
    </source>
</evidence>
<dbReference type="GO" id="GO:0009279">
    <property type="term" value="C:cell outer membrane"/>
    <property type="evidence" value="ECO:0007669"/>
    <property type="project" value="UniProtKB-SubCell"/>
</dbReference>
<keyword evidence="4" id="KW-0732">Signal</keyword>
<dbReference type="InterPro" id="IPR057601">
    <property type="entry name" value="Oar-like_b-barrel"/>
</dbReference>
<feature type="chain" id="PRO_5013111150" evidence="4">
    <location>
        <begin position="37"/>
        <end position="1122"/>
    </location>
</feature>
<proteinExistence type="predicted"/>
<dbReference type="Gene3D" id="2.60.40.1120">
    <property type="entry name" value="Carboxypeptidase-like, regulatory domain"/>
    <property type="match status" value="1"/>
</dbReference>
<sequence length="1122" mass="123010">MIKLLNHTFQTIMAMLTKKTLRYLLCMFLLPLSMSAQVTSGLITGTVKGPDGKGLEGASVTAIHQPSGTRSVNVARKGGSFTLTGLRIGGPYILKVEFVGYKPQIVEDFRILLGEPYDITVTMTNETVRELQGVSINSVKRKAATEKSGAATVIDSRQLATLPSFSRSITDFTRLTPQSNGGSSFAGRSGYYNNLKVDGANLNNSFGLSSDPLPGGGAEPISLDAFDEISVNIAPVDVRQSGFTGAGINAVTKSGTNEYHGSIFTFYRDPSMNGRKVADIVYDRQTGSSKKSFGANFGGPIIKNKLFFFINGEYEVNSGSRITNYIPSGLPEGSTVVGTESFPHVDSLAKLSKFLKDTYGYETGAYIDYPSAKRDNYKYIVKLDWNINNRHKLTAKFQDYVGNEEPSSINGNSIIGGGGFSLPGSTSVISTLPNSRMSNRSLAFANSVYGFKHTVRSGTLELNSNYRNISNNLLVTISRIQDTRITNSSPFPLVDIMEGTAVAHNYMTFGYEPFSYNNDVINKVWNITDNFSYYTGKHTITAGFSYEHQMVGNMFMPGAQSYYVYNSLNDFITQAAPLYYSYAYSMVPGKKAVYSAELNYGQAALYVQDEIKVTPKLKVTLGLRAERPVYTQKALENPAITALTFPDKNGTMKHYNGQWPGPQINFSPRIGARWDAFGDKSLIIRGSMGVFNGLNPFVWLTNMPTNSGMYQNAVALRNTNADEAKVLADMKFDPNVDGYAGLFPPVAGTSIPTNIVLIDPNFKFPQIFRTDIAVDKNLGNGWNFTAEGLITKDINAVRMRNGNLKEATGIANGPDNRPRFISPNASDRYIYPSLGSAVIVENTSKGYSYALTAQLSKGFAKGFYGSIAYTFTGAKDISGNSGSQAYSIWNSNPTVGTSNEMELNPSSSVARHRVISMLSYRIEYLNHAATTISLIYEGSPNGNLTYRLNGDMNGDGNNQDLMFVPSKATDLTFEAYSATVNGATINFTPEQQAAALDKFINNSPYLSKRRGKYAERNGGISQWGNDLSARVMQEFFIKVGGKRHTLTFNADINNVPNLLNKYWNIQKGSTTTQPLAFRSYNANGVPVYRMQSTNGQLYTNPFQTSYSSGNTWSMQIGARYTF</sequence>
<keyword evidence="2" id="KW-0472">Membrane</keyword>
<dbReference type="EMBL" id="FSRA01000001">
    <property type="protein sequence ID" value="SIN66402.1"/>
    <property type="molecule type" value="Genomic_DNA"/>
</dbReference>
<feature type="signal peptide" evidence="4">
    <location>
        <begin position="1"/>
        <end position="36"/>
    </location>
</feature>
<keyword evidence="6" id="KW-0121">Carboxypeptidase</keyword>
<evidence type="ECO:0000256" key="4">
    <source>
        <dbReference type="SAM" id="SignalP"/>
    </source>
</evidence>
<evidence type="ECO:0000313" key="6">
    <source>
        <dbReference type="EMBL" id="SIN66402.1"/>
    </source>
</evidence>
<evidence type="ECO:0000259" key="5">
    <source>
        <dbReference type="Pfam" id="PF25183"/>
    </source>
</evidence>
<evidence type="ECO:0000256" key="1">
    <source>
        <dbReference type="ARBA" id="ARBA00004442"/>
    </source>
</evidence>
<accession>A0A1N6D6H8</accession>
<keyword evidence="6" id="KW-0378">Hydrolase</keyword>
<gene>
    <name evidence="6" type="ORF">SAMN04488055_0355</name>
</gene>
<dbReference type="GO" id="GO:0004180">
    <property type="term" value="F:carboxypeptidase activity"/>
    <property type="evidence" value="ECO:0007669"/>
    <property type="project" value="UniProtKB-KW"/>
</dbReference>
<dbReference type="AlphaFoldDB" id="A0A1N6D6H8"/>
<protein>
    <submittedName>
        <fullName evidence="6">Carboxypeptidase regulatory-like domain-containing protein</fullName>
    </submittedName>
</protein>
<dbReference type="Pfam" id="PF13620">
    <property type="entry name" value="CarboxypepD_reg"/>
    <property type="match status" value="1"/>
</dbReference>
<feature type="domain" description="TonB-dependent transporter Oar-like beta-barrel" evidence="5">
    <location>
        <begin position="251"/>
        <end position="1058"/>
    </location>
</feature>
<reference evidence="6 7" key="1">
    <citation type="submission" date="2016-11" db="EMBL/GenBank/DDBJ databases">
        <authorList>
            <person name="Jaros S."/>
            <person name="Januszkiewicz K."/>
            <person name="Wedrychowicz H."/>
        </authorList>
    </citation>
    <scope>NUCLEOTIDE SEQUENCE [LARGE SCALE GENOMIC DNA]</scope>
    <source>
        <strain evidence="6 7">DSM 24787</strain>
    </source>
</reference>
<keyword evidence="6" id="KW-0645">Protease</keyword>
<dbReference type="InterPro" id="IPR036942">
    <property type="entry name" value="Beta-barrel_TonB_sf"/>
</dbReference>
<evidence type="ECO:0000256" key="2">
    <source>
        <dbReference type="ARBA" id="ARBA00023136"/>
    </source>
</evidence>
<dbReference type="SUPFAM" id="SSF49464">
    <property type="entry name" value="Carboxypeptidase regulatory domain-like"/>
    <property type="match status" value="1"/>
</dbReference>
<dbReference type="STRING" id="536979.SAMN04488055_0355"/>
<dbReference type="InterPro" id="IPR008969">
    <property type="entry name" value="CarboxyPept-like_regulatory"/>
</dbReference>
<dbReference type="SUPFAM" id="SSF56935">
    <property type="entry name" value="Porins"/>
    <property type="match status" value="1"/>
</dbReference>
<dbReference type="Gene3D" id="2.40.170.20">
    <property type="entry name" value="TonB-dependent receptor, beta-barrel domain"/>
    <property type="match status" value="1"/>
</dbReference>
<dbReference type="Proteomes" id="UP000185003">
    <property type="component" value="Unassembled WGS sequence"/>
</dbReference>
<organism evidence="6 7">
    <name type="scientific">Chitinophaga niabensis</name>
    <dbReference type="NCBI Taxonomy" id="536979"/>
    <lineage>
        <taxon>Bacteria</taxon>
        <taxon>Pseudomonadati</taxon>
        <taxon>Bacteroidota</taxon>
        <taxon>Chitinophagia</taxon>
        <taxon>Chitinophagales</taxon>
        <taxon>Chitinophagaceae</taxon>
        <taxon>Chitinophaga</taxon>
    </lineage>
</organism>
<comment type="subcellular location">
    <subcellularLocation>
        <location evidence="1">Cell outer membrane</location>
    </subcellularLocation>
</comment>
<keyword evidence="7" id="KW-1185">Reference proteome</keyword>